<keyword evidence="1" id="KW-0472">Membrane</keyword>
<evidence type="ECO:0000313" key="2">
    <source>
        <dbReference type="EMBL" id="SMF20202.1"/>
    </source>
</evidence>
<evidence type="ECO:0000256" key="1">
    <source>
        <dbReference type="SAM" id="Phobius"/>
    </source>
</evidence>
<organism evidence="2 3">
    <name type="scientific">Paenibacillus barengoltzii J12</name>
    <dbReference type="NCBI Taxonomy" id="935846"/>
    <lineage>
        <taxon>Bacteria</taxon>
        <taxon>Bacillati</taxon>
        <taxon>Bacillota</taxon>
        <taxon>Bacilli</taxon>
        <taxon>Bacillales</taxon>
        <taxon>Paenibacillaceae</taxon>
        <taxon>Paenibacillus</taxon>
    </lineage>
</organism>
<keyword evidence="1" id="KW-1133">Transmembrane helix</keyword>
<reference evidence="2 3" key="1">
    <citation type="submission" date="2017-04" db="EMBL/GenBank/DDBJ databases">
        <authorList>
            <person name="Varghese N."/>
            <person name="Submissions S."/>
        </authorList>
    </citation>
    <scope>NUCLEOTIDE SEQUENCE [LARGE SCALE GENOMIC DNA]</scope>
    <source>
        <strain evidence="2 3">J12</strain>
    </source>
</reference>
<accession>A0ABY1LWL2</accession>
<name>A0ABY1LWL2_9BACL</name>
<evidence type="ECO:0008006" key="4">
    <source>
        <dbReference type="Google" id="ProtNLM"/>
    </source>
</evidence>
<dbReference type="RefSeq" id="WP_085278840.1">
    <property type="nucleotide sequence ID" value="NZ_FXAE01000014.1"/>
</dbReference>
<evidence type="ECO:0000313" key="3">
    <source>
        <dbReference type="Proteomes" id="UP000192939"/>
    </source>
</evidence>
<protein>
    <recommendedName>
        <fullName evidence="4">ABC transporter permease</fullName>
    </recommendedName>
</protein>
<feature type="transmembrane region" description="Helical" evidence="1">
    <location>
        <begin position="173"/>
        <end position="195"/>
    </location>
</feature>
<feature type="transmembrane region" description="Helical" evidence="1">
    <location>
        <begin position="202"/>
        <end position="219"/>
    </location>
</feature>
<dbReference type="Proteomes" id="UP000192939">
    <property type="component" value="Unassembled WGS sequence"/>
</dbReference>
<keyword evidence="1" id="KW-0812">Transmembrane</keyword>
<keyword evidence="3" id="KW-1185">Reference proteome</keyword>
<feature type="transmembrane region" description="Helical" evidence="1">
    <location>
        <begin position="108"/>
        <end position="127"/>
    </location>
</feature>
<sequence length="278" mass="32465">MSYLKVDFYRLISDKKVILVVLVMLAMAIIDPISVTRHFDQYPGSVKTIGLNPFQFWMLMNSVSWGNNLYHQIFWIMSVLLTGLIYHEDKNTSMYTYQIIRKSRIQYIVSKFVSTGVLSFAILFAALEINVVMTYTLFPDTTQMTEYYQHLIPQEGSFVYQAFLSNPMKEVQIYTFLNALAVTIFVIFSLCLSMLFHFKNRYVALLVPVIILYGISYVFDSFPPLFAYNIRMILQPMAVSAMTHMIEWENVFFVFGGWMVLNLVMISIILVKSRDRYE</sequence>
<feature type="transmembrane region" description="Helical" evidence="1">
    <location>
        <begin position="251"/>
        <end position="271"/>
    </location>
</feature>
<dbReference type="EMBL" id="FXAE01000014">
    <property type="protein sequence ID" value="SMF20202.1"/>
    <property type="molecule type" value="Genomic_DNA"/>
</dbReference>
<comment type="caution">
    <text evidence="2">The sequence shown here is derived from an EMBL/GenBank/DDBJ whole genome shotgun (WGS) entry which is preliminary data.</text>
</comment>
<proteinExistence type="predicted"/>
<feature type="transmembrane region" description="Helical" evidence="1">
    <location>
        <begin position="17"/>
        <end position="35"/>
    </location>
</feature>
<gene>
    <name evidence="2" type="ORF">SAMN02744124_01821</name>
</gene>
<feature type="transmembrane region" description="Helical" evidence="1">
    <location>
        <begin position="69"/>
        <end position="87"/>
    </location>
</feature>